<feature type="transmembrane region" description="Helical" evidence="1">
    <location>
        <begin position="6"/>
        <end position="33"/>
    </location>
</feature>
<organism evidence="2 3">
    <name type="scientific">Candidatus Nealsonbacteria bacterium RIFOXYC1_FULL_40_7</name>
    <dbReference type="NCBI Taxonomy" id="1801678"/>
    <lineage>
        <taxon>Bacteria</taxon>
        <taxon>Candidatus Nealsoniibacteriota</taxon>
    </lineage>
</organism>
<dbReference type="EMBL" id="MHMN01000054">
    <property type="protein sequence ID" value="OGZ26861.1"/>
    <property type="molecule type" value="Genomic_DNA"/>
</dbReference>
<evidence type="ECO:0000313" key="3">
    <source>
        <dbReference type="Proteomes" id="UP000176326"/>
    </source>
</evidence>
<keyword evidence="1" id="KW-0812">Transmembrane</keyword>
<comment type="caution">
    <text evidence="2">The sequence shown here is derived from an EMBL/GenBank/DDBJ whole genome shotgun (WGS) entry which is preliminary data.</text>
</comment>
<reference evidence="2 3" key="1">
    <citation type="journal article" date="2016" name="Nat. Commun.">
        <title>Thousands of microbial genomes shed light on interconnected biogeochemical processes in an aquifer system.</title>
        <authorList>
            <person name="Anantharaman K."/>
            <person name="Brown C.T."/>
            <person name="Hug L.A."/>
            <person name="Sharon I."/>
            <person name="Castelle C.J."/>
            <person name="Probst A.J."/>
            <person name="Thomas B.C."/>
            <person name="Singh A."/>
            <person name="Wilkins M.J."/>
            <person name="Karaoz U."/>
            <person name="Brodie E.L."/>
            <person name="Williams K.H."/>
            <person name="Hubbard S.S."/>
            <person name="Banfield J.F."/>
        </authorList>
    </citation>
    <scope>NUCLEOTIDE SEQUENCE [LARGE SCALE GENOMIC DNA]</scope>
</reference>
<keyword evidence="1" id="KW-1133">Transmembrane helix</keyword>
<name>A0A1G2ENA4_9BACT</name>
<accession>A0A1G2ENA4</accession>
<feature type="transmembrane region" description="Helical" evidence="1">
    <location>
        <begin position="45"/>
        <end position="69"/>
    </location>
</feature>
<evidence type="ECO:0000313" key="2">
    <source>
        <dbReference type="EMBL" id="OGZ26861.1"/>
    </source>
</evidence>
<gene>
    <name evidence="2" type="ORF">A2427_00975</name>
</gene>
<dbReference type="Proteomes" id="UP000176326">
    <property type="component" value="Unassembled WGS sequence"/>
</dbReference>
<sequence length="196" mass="22381">MASAILAFIPLFVFGLALLFIFVYFLWAAYIYLILKDQERGRETILKSVFQIIILSLAFLAFSGVTYLVKKGEIFNPPPVSGEFPESPMGKFPAPPEFIEIGGYYFSGPWNFKDKKSPSKSVIYSVLCGKENSFEVLDIQLLENRKTLDKQQGYPCWNENCLTKDLKIALFEFSKDYSAREAVNKMRSSINFTCKK</sequence>
<protein>
    <submittedName>
        <fullName evidence="2">Uncharacterized protein</fullName>
    </submittedName>
</protein>
<keyword evidence="1" id="KW-0472">Membrane</keyword>
<evidence type="ECO:0000256" key="1">
    <source>
        <dbReference type="SAM" id="Phobius"/>
    </source>
</evidence>
<dbReference type="AlphaFoldDB" id="A0A1G2ENA4"/>
<proteinExistence type="predicted"/>